<proteinExistence type="predicted"/>
<gene>
    <name evidence="2" type="primary">LOC117151883</name>
</gene>
<dbReference type="Proteomes" id="UP000515180">
    <property type="component" value="Unplaced"/>
</dbReference>
<accession>A0A6P8L1U4</accession>
<dbReference type="PROSITE" id="PS50092">
    <property type="entry name" value="TSP1"/>
    <property type="match status" value="1"/>
</dbReference>
<name>A0A6P8L1U4_BOMIM</name>
<dbReference type="AlphaFoldDB" id="A0A6P8L1U4"/>
<dbReference type="GeneID" id="117151883"/>
<dbReference type="SMART" id="SM00209">
    <property type="entry name" value="TSP1"/>
    <property type="match status" value="1"/>
</dbReference>
<dbReference type="Pfam" id="PF00090">
    <property type="entry name" value="TSP_1"/>
    <property type="match status" value="1"/>
</dbReference>
<evidence type="ECO:0000313" key="2">
    <source>
        <dbReference type="RefSeq" id="XP_033177710.1"/>
    </source>
</evidence>
<protein>
    <submittedName>
        <fullName evidence="2">Thrombospondin-2-like</fullName>
    </submittedName>
</protein>
<dbReference type="InterPro" id="IPR036383">
    <property type="entry name" value="TSP1_rpt_sf"/>
</dbReference>
<organism evidence="1 2">
    <name type="scientific">Bombus impatiens</name>
    <name type="common">Bumblebee</name>
    <dbReference type="NCBI Taxonomy" id="132113"/>
    <lineage>
        <taxon>Eukaryota</taxon>
        <taxon>Metazoa</taxon>
        <taxon>Ecdysozoa</taxon>
        <taxon>Arthropoda</taxon>
        <taxon>Hexapoda</taxon>
        <taxon>Insecta</taxon>
        <taxon>Pterygota</taxon>
        <taxon>Neoptera</taxon>
        <taxon>Endopterygota</taxon>
        <taxon>Hymenoptera</taxon>
        <taxon>Apocrita</taxon>
        <taxon>Aculeata</taxon>
        <taxon>Apoidea</taxon>
        <taxon>Anthophila</taxon>
        <taxon>Apidae</taxon>
        <taxon>Bombus</taxon>
        <taxon>Pyrobombus</taxon>
    </lineage>
</organism>
<sequence length="134" mass="15226">MQIMLYDLVKSFVKTFIIIFILIECLSIFQSESHLNNIILTPYKQSSPRQKENLHRTMEIYAITNNEVNTDGQSGKKGRITRQGPKIWDQWGNWSSCSVTCGIGKLTRWRHCIGGSCLLGEKKAQLKTCTLAAC</sequence>
<reference evidence="2" key="1">
    <citation type="submission" date="2025-08" db="UniProtKB">
        <authorList>
            <consortium name="RefSeq"/>
        </authorList>
    </citation>
    <scope>IDENTIFICATION</scope>
</reference>
<dbReference type="Gene3D" id="2.20.100.10">
    <property type="entry name" value="Thrombospondin type-1 (TSP1) repeat"/>
    <property type="match status" value="1"/>
</dbReference>
<keyword evidence="1" id="KW-1185">Reference proteome</keyword>
<dbReference type="SUPFAM" id="SSF82895">
    <property type="entry name" value="TSP-1 type 1 repeat"/>
    <property type="match status" value="1"/>
</dbReference>
<dbReference type="RefSeq" id="XP_033177710.1">
    <property type="nucleotide sequence ID" value="XM_033321819.1"/>
</dbReference>
<evidence type="ECO:0000313" key="1">
    <source>
        <dbReference type="Proteomes" id="UP000515180"/>
    </source>
</evidence>
<dbReference type="OrthoDB" id="5989160at2759"/>
<dbReference type="InterPro" id="IPR000884">
    <property type="entry name" value="TSP1_rpt"/>
</dbReference>